<dbReference type="AlphaFoldDB" id="A0A7J7FX79"/>
<evidence type="ECO:0000259" key="6">
    <source>
        <dbReference type="PROSITE" id="PS50966"/>
    </source>
</evidence>
<dbReference type="InterPro" id="IPR007527">
    <property type="entry name" value="Znf_SWIM"/>
</dbReference>
<evidence type="ECO:0000313" key="7">
    <source>
        <dbReference type="EMBL" id="KAF5931554.1"/>
    </source>
</evidence>
<evidence type="ECO:0000256" key="4">
    <source>
        <dbReference type="PROSITE-ProRule" id="PRU00325"/>
    </source>
</evidence>
<proteinExistence type="predicted"/>
<dbReference type="Proteomes" id="UP000593564">
    <property type="component" value="Unassembled WGS sequence"/>
</dbReference>
<dbReference type="Pfam" id="PF10551">
    <property type="entry name" value="MULE"/>
    <property type="match status" value="1"/>
</dbReference>
<dbReference type="InterPro" id="IPR004332">
    <property type="entry name" value="Transposase_MuDR"/>
</dbReference>
<evidence type="ECO:0000256" key="5">
    <source>
        <dbReference type="SAM" id="MobiDB-lite"/>
    </source>
</evidence>
<dbReference type="PANTHER" id="PTHR31973">
    <property type="entry name" value="POLYPROTEIN, PUTATIVE-RELATED"/>
    <property type="match status" value="1"/>
</dbReference>
<reference evidence="7 8" key="2">
    <citation type="submission" date="2020-07" db="EMBL/GenBank/DDBJ databases">
        <title>Genome assembly of wild tea tree DASZ reveals pedigree and selection history of tea varieties.</title>
        <authorList>
            <person name="Zhang W."/>
        </authorList>
    </citation>
    <scope>NUCLEOTIDE SEQUENCE [LARGE SCALE GENOMIC DNA]</scope>
    <source>
        <strain evidence="8">cv. G240</strain>
        <tissue evidence="7">Leaf</tissue>
    </source>
</reference>
<feature type="region of interest" description="Disordered" evidence="5">
    <location>
        <begin position="669"/>
        <end position="688"/>
    </location>
</feature>
<evidence type="ECO:0000256" key="1">
    <source>
        <dbReference type="ARBA" id="ARBA00022723"/>
    </source>
</evidence>
<dbReference type="InterPro" id="IPR018289">
    <property type="entry name" value="MULE_transposase_dom"/>
</dbReference>
<evidence type="ECO:0000256" key="2">
    <source>
        <dbReference type="ARBA" id="ARBA00022771"/>
    </source>
</evidence>
<reference evidence="8" key="1">
    <citation type="journal article" date="2020" name="Nat. Commun.">
        <title>Genome assembly of wild tea tree DASZ reveals pedigree and selection history of tea varieties.</title>
        <authorList>
            <person name="Zhang W."/>
            <person name="Zhang Y."/>
            <person name="Qiu H."/>
            <person name="Guo Y."/>
            <person name="Wan H."/>
            <person name="Zhang X."/>
            <person name="Scossa F."/>
            <person name="Alseekh S."/>
            <person name="Zhang Q."/>
            <person name="Wang P."/>
            <person name="Xu L."/>
            <person name="Schmidt M.H."/>
            <person name="Jia X."/>
            <person name="Li D."/>
            <person name="Zhu A."/>
            <person name="Guo F."/>
            <person name="Chen W."/>
            <person name="Ni D."/>
            <person name="Usadel B."/>
            <person name="Fernie A.R."/>
            <person name="Wen W."/>
        </authorList>
    </citation>
    <scope>NUCLEOTIDE SEQUENCE [LARGE SCALE GENOMIC DNA]</scope>
    <source>
        <strain evidence="8">cv. G240</strain>
    </source>
</reference>
<evidence type="ECO:0000256" key="3">
    <source>
        <dbReference type="ARBA" id="ARBA00022833"/>
    </source>
</evidence>
<dbReference type="Pfam" id="PF03108">
    <property type="entry name" value="DBD_Tnp_Mut"/>
    <property type="match status" value="1"/>
</dbReference>
<comment type="caution">
    <text evidence="7">The sequence shown here is derived from an EMBL/GenBank/DDBJ whole genome shotgun (WGS) entry which is preliminary data.</text>
</comment>
<keyword evidence="1" id="KW-0479">Metal-binding</keyword>
<gene>
    <name evidence="7" type="ORF">HYC85_027725</name>
</gene>
<keyword evidence="3" id="KW-0862">Zinc</keyword>
<dbReference type="EMBL" id="JACBKZ010000014">
    <property type="protein sequence ID" value="KAF5931554.1"/>
    <property type="molecule type" value="Genomic_DNA"/>
</dbReference>
<sequence>MERCFMLMCKYSNCCAAIKISDGCSYDEVAEKICAKFKELSVGNFCLFFSVPGYSNCIVECDDDLGNMLSMVGGSGCHVVNVIVGDKRVVEVDDGNSCRIDSVTCESSFVNDCDDVGGLLRSFYLEPERVLLSASWKGIIHSVGQEFEGGVPGFRIALAKYAVQCGFAVNYLKNDATRVTAECMMKSSTGCKWFVHGRVLMDSGVFFIMKLDNVHTCGVVARRSCSKMVGSRLVSDIVQNDISDNPLTRPIEVKKKLKKQYGIDVSYRVAWLGVDKARGGLFGDFATSFDQLRWYLETAMRTNPGSVFELDVDESSGCFRRLFVAFHGCLYSFQFCRPLLFVDGTFLKGRYKGHLLAATSKDGNQGLFPLAFAIVDAENQDNWMWFLSQLLKAVGSGRRLTFVSDRQHGLLDAVSVVFPNAHHAYCLNHLKRNLIDKLVRLRTNYKLCLMKILVKCAYAPTVASFQHYMEKLRRIAGNGRVDSMLDGLQNDKWANAFFRGKRYGEMSSNAAESYNNWIGGARELPITCMVDMIRVQIMTQLSDRRAESRRWTTKLCPVMEKKLVDSLELAKSWDVIVASDTVLEVHSSISFYVDIGRQTCSCHEWQLNGFPCCHAVHALRSSGRDVYGFIDPFFHVDCFRESYKESVYPVPSSERFDFDGASSSVIKPPITKKQPGRNKKKRIPSRGENVKQIKCGRCLKYGNHNKKTCKAVI</sequence>
<evidence type="ECO:0000313" key="8">
    <source>
        <dbReference type="Proteomes" id="UP000593564"/>
    </source>
</evidence>
<feature type="compositionally biased region" description="Basic residues" evidence="5">
    <location>
        <begin position="674"/>
        <end position="684"/>
    </location>
</feature>
<keyword evidence="8" id="KW-1185">Reference proteome</keyword>
<dbReference type="InterPro" id="IPR006564">
    <property type="entry name" value="Znf_PMZ"/>
</dbReference>
<keyword evidence="2 4" id="KW-0863">Zinc-finger</keyword>
<dbReference type="SMART" id="SM00575">
    <property type="entry name" value="ZnF_PMZ"/>
    <property type="match status" value="1"/>
</dbReference>
<feature type="domain" description="SWIM-type" evidence="6">
    <location>
        <begin position="591"/>
        <end position="623"/>
    </location>
</feature>
<dbReference type="PANTHER" id="PTHR31973:SF187">
    <property type="entry name" value="MUTATOR TRANSPOSASE MUDRA PROTEIN"/>
    <property type="match status" value="1"/>
</dbReference>
<dbReference type="GO" id="GO:0008270">
    <property type="term" value="F:zinc ion binding"/>
    <property type="evidence" value="ECO:0007669"/>
    <property type="project" value="UniProtKB-KW"/>
</dbReference>
<dbReference type="Pfam" id="PF04434">
    <property type="entry name" value="SWIM"/>
    <property type="match status" value="1"/>
</dbReference>
<name>A0A7J7FX79_CAMSI</name>
<organism evidence="7 8">
    <name type="scientific">Camellia sinensis</name>
    <name type="common">Tea plant</name>
    <name type="synonym">Thea sinensis</name>
    <dbReference type="NCBI Taxonomy" id="4442"/>
    <lineage>
        <taxon>Eukaryota</taxon>
        <taxon>Viridiplantae</taxon>
        <taxon>Streptophyta</taxon>
        <taxon>Embryophyta</taxon>
        <taxon>Tracheophyta</taxon>
        <taxon>Spermatophyta</taxon>
        <taxon>Magnoliopsida</taxon>
        <taxon>eudicotyledons</taxon>
        <taxon>Gunneridae</taxon>
        <taxon>Pentapetalae</taxon>
        <taxon>asterids</taxon>
        <taxon>Ericales</taxon>
        <taxon>Theaceae</taxon>
        <taxon>Camellia</taxon>
    </lineage>
</organism>
<dbReference type="PROSITE" id="PS50966">
    <property type="entry name" value="ZF_SWIM"/>
    <property type="match status" value="1"/>
</dbReference>
<protein>
    <recommendedName>
        <fullName evidence="6">SWIM-type domain-containing protein</fullName>
    </recommendedName>
</protein>
<accession>A0A7J7FX79</accession>